<protein>
    <submittedName>
        <fullName evidence="2">Uncharacterized protein</fullName>
    </submittedName>
</protein>
<keyword evidence="1" id="KW-0812">Transmembrane</keyword>
<feature type="transmembrane region" description="Helical" evidence="1">
    <location>
        <begin position="16"/>
        <end position="35"/>
    </location>
</feature>
<dbReference type="AlphaFoldDB" id="M4DUW9"/>
<evidence type="ECO:0000313" key="3">
    <source>
        <dbReference type="Proteomes" id="UP000011750"/>
    </source>
</evidence>
<reference evidence="2" key="3">
    <citation type="submission" date="2023-03" db="UniProtKB">
        <authorList>
            <consortium name="EnsemblPlants"/>
        </authorList>
    </citation>
    <scope>IDENTIFICATION</scope>
    <source>
        <strain evidence="2">cv. Chiifu-401-42</strain>
    </source>
</reference>
<dbReference type="Gramene" id="Bra020312.1">
    <property type="protein sequence ID" value="Bra020312.1-P"/>
    <property type="gene ID" value="Bra020312"/>
</dbReference>
<reference evidence="2 3" key="1">
    <citation type="journal article" date="2011" name="Nat. Genet.">
        <title>The genome of the mesopolyploid crop species Brassica rapa.</title>
        <authorList>
            <consortium name="Brassica rapa Genome Sequencing Project Consortium"/>
            <person name="Wang X."/>
            <person name="Wang H."/>
            <person name="Wang J."/>
            <person name="Sun R."/>
            <person name="Wu J."/>
            <person name="Liu S."/>
            <person name="Bai Y."/>
            <person name="Mun J.H."/>
            <person name="Bancroft I."/>
            <person name="Cheng F."/>
            <person name="Huang S."/>
            <person name="Li X."/>
            <person name="Hua W."/>
            <person name="Wang J."/>
            <person name="Wang X."/>
            <person name="Freeling M."/>
            <person name="Pires J.C."/>
            <person name="Paterson A.H."/>
            <person name="Chalhoub B."/>
            <person name="Wang B."/>
            <person name="Hayward A."/>
            <person name="Sharpe A.G."/>
            <person name="Park B.S."/>
            <person name="Weisshaar B."/>
            <person name="Liu B."/>
            <person name="Li B."/>
            <person name="Liu B."/>
            <person name="Tong C."/>
            <person name="Song C."/>
            <person name="Duran C."/>
            <person name="Peng C."/>
            <person name="Geng C."/>
            <person name="Koh C."/>
            <person name="Lin C."/>
            <person name="Edwards D."/>
            <person name="Mu D."/>
            <person name="Shen D."/>
            <person name="Soumpourou E."/>
            <person name="Li F."/>
            <person name="Fraser F."/>
            <person name="Conant G."/>
            <person name="Lassalle G."/>
            <person name="King G.J."/>
            <person name="Bonnema G."/>
            <person name="Tang H."/>
            <person name="Wang H."/>
            <person name="Belcram H."/>
            <person name="Zhou H."/>
            <person name="Hirakawa H."/>
            <person name="Abe H."/>
            <person name="Guo H."/>
            <person name="Wang H."/>
            <person name="Jin H."/>
            <person name="Parkin I.A."/>
            <person name="Batley J."/>
            <person name="Kim J.S."/>
            <person name="Just J."/>
            <person name="Li J."/>
            <person name="Xu J."/>
            <person name="Deng J."/>
            <person name="Kim J.A."/>
            <person name="Li J."/>
            <person name="Yu J."/>
            <person name="Meng J."/>
            <person name="Wang J."/>
            <person name="Min J."/>
            <person name="Poulain J."/>
            <person name="Wang J."/>
            <person name="Hatakeyama K."/>
            <person name="Wu K."/>
            <person name="Wang L."/>
            <person name="Fang L."/>
            <person name="Trick M."/>
            <person name="Links M.G."/>
            <person name="Zhao M."/>
            <person name="Jin M."/>
            <person name="Ramchiary N."/>
            <person name="Drou N."/>
            <person name="Berkman P.J."/>
            <person name="Cai Q."/>
            <person name="Huang Q."/>
            <person name="Li R."/>
            <person name="Tabata S."/>
            <person name="Cheng S."/>
            <person name="Zhang S."/>
            <person name="Zhang S."/>
            <person name="Huang S."/>
            <person name="Sato S."/>
            <person name="Sun S."/>
            <person name="Kwon S.J."/>
            <person name="Choi S.R."/>
            <person name="Lee T.H."/>
            <person name="Fan W."/>
            <person name="Zhao X."/>
            <person name="Tan X."/>
            <person name="Xu X."/>
            <person name="Wang Y."/>
            <person name="Qiu Y."/>
            <person name="Yin Y."/>
            <person name="Li Y."/>
            <person name="Du Y."/>
            <person name="Liao Y."/>
            <person name="Lim Y."/>
            <person name="Narusaka Y."/>
            <person name="Wang Y."/>
            <person name="Wang Z."/>
            <person name="Li Z."/>
            <person name="Wang Z."/>
            <person name="Xiong Z."/>
            <person name="Zhang Z."/>
        </authorList>
    </citation>
    <scope>NUCLEOTIDE SEQUENCE [LARGE SCALE GENOMIC DNA]</scope>
    <source>
        <strain evidence="2 3">cv. Chiifu-401-42</strain>
    </source>
</reference>
<keyword evidence="1" id="KW-0472">Membrane</keyword>
<keyword evidence="3" id="KW-1185">Reference proteome</keyword>
<reference evidence="2 3" key="2">
    <citation type="journal article" date="2018" name="Hortic Res">
        <title>Improved Brassica rapa reference genome by single-molecule sequencing and chromosome conformation capture technologies.</title>
        <authorList>
            <person name="Zhang L."/>
            <person name="Cai X."/>
            <person name="Wu J."/>
            <person name="Liu M."/>
            <person name="Grob S."/>
            <person name="Cheng F."/>
            <person name="Liang J."/>
            <person name="Cai C."/>
            <person name="Liu Z."/>
            <person name="Liu B."/>
            <person name="Wang F."/>
            <person name="Li S."/>
            <person name="Liu F."/>
            <person name="Li X."/>
            <person name="Cheng L."/>
            <person name="Yang W."/>
            <person name="Li M.H."/>
            <person name="Grossniklaus U."/>
            <person name="Zheng H."/>
            <person name="Wang X."/>
        </authorList>
    </citation>
    <scope>NUCLEOTIDE SEQUENCE [LARGE SCALE GENOMIC DNA]</scope>
    <source>
        <strain evidence="2 3">cv. Chiifu-401-42</strain>
    </source>
</reference>
<keyword evidence="1" id="KW-1133">Transmembrane helix</keyword>
<evidence type="ECO:0000313" key="2">
    <source>
        <dbReference type="EnsemblPlants" id="Bra020312.1-P"/>
    </source>
</evidence>
<organism evidence="2 3">
    <name type="scientific">Brassica campestris</name>
    <name type="common">Field mustard</name>
    <dbReference type="NCBI Taxonomy" id="3711"/>
    <lineage>
        <taxon>Eukaryota</taxon>
        <taxon>Viridiplantae</taxon>
        <taxon>Streptophyta</taxon>
        <taxon>Embryophyta</taxon>
        <taxon>Tracheophyta</taxon>
        <taxon>Spermatophyta</taxon>
        <taxon>Magnoliopsida</taxon>
        <taxon>eudicotyledons</taxon>
        <taxon>Gunneridae</taxon>
        <taxon>Pentapetalae</taxon>
        <taxon>rosids</taxon>
        <taxon>malvids</taxon>
        <taxon>Brassicales</taxon>
        <taxon>Brassicaceae</taxon>
        <taxon>Brassiceae</taxon>
        <taxon>Brassica</taxon>
    </lineage>
</organism>
<evidence type="ECO:0000256" key="1">
    <source>
        <dbReference type="SAM" id="Phobius"/>
    </source>
</evidence>
<sequence length="73" mass="8397">MAAEGNHLVAEEGGHHLAVMVIGVGLCNWCLHLILDTHAKIVKLETETRQHLYCFRSVRETMRHWSQYNTVQL</sequence>
<accession>M4DUW9</accession>
<dbReference type="HOGENOM" id="CLU_2708309_0_0_1"/>
<proteinExistence type="predicted"/>
<dbReference type="InParanoid" id="M4DUW9"/>
<name>M4DUW9_BRACM</name>
<dbReference type="EnsemblPlants" id="Bra020312.1">
    <property type="protein sequence ID" value="Bra020312.1-P"/>
    <property type="gene ID" value="Bra020312"/>
</dbReference>
<dbReference type="Proteomes" id="UP000011750">
    <property type="component" value="Chromosome A02"/>
</dbReference>